<dbReference type="Pfam" id="PF04024">
    <property type="entry name" value="PspC"/>
    <property type="match status" value="1"/>
</dbReference>
<proteinExistence type="predicted"/>
<accession>A0A378LVC2</accession>
<dbReference type="EMBL" id="UGPB01000001">
    <property type="protein sequence ID" value="STY30616.1"/>
    <property type="molecule type" value="Genomic_DNA"/>
</dbReference>
<dbReference type="AlphaFoldDB" id="A0A378LVC2"/>
<keyword evidence="2" id="KW-1003">Cell membrane</keyword>
<dbReference type="InterPro" id="IPR052027">
    <property type="entry name" value="PspC"/>
</dbReference>
<dbReference type="PANTHER" id="PTHR33885">
    <property type="entry name" value="PHAGE SHOCK PROTEIN C"/>
    <property type="match status" value="1"/>
</dbReference>
<protein>
    <submittedName>
        <fullName evidence="8">Phage shock protein C, PspC</fullName>
    </submittedName>
</protein>
<keyword evidence="5 6" id="KW-0472">Membrane</keyword>
<dbReference type="GO" id="GO:0005886">
    <property type="term" value="C:plasma membrane"/>
    <property type="evidence" value="ECO:0007669"/>
    <property type="project" value="UniProtKB-SubCell"/>
</dbReference>
<feature type="domain" description="Phage shock protein PspC N-terminal" evidence="7">
    <location>
        <begin position="6"/>
        <end position="63"/>
    </location>
</feature>
<evidence type="ECO:0000313" key="9">
    <source>
        <dbReference type="Proteomes" id="UP000255297"/>
    </source>
</evidence>
<evidence type="ECO:0000256" key="6">
    <source>
        <dbReference type="SAM" id="Phobius"/>
    </source>
</evidence>
<reference evidence="8 9" key="1">
    <citation type="submission" date="2018-06" db="EMBL/GenBank/DDBJ databases">
        <authorList>
            <consortium name="Pathogen Informatics"/>
            <person name="Doyle S."/>
        </authorList>
    </citation>
    <scope>NUCLEOTIDE SEQUENCE [LARGE SCALE GENOMIC DNA]</scope>
    <source>
        <strain evidence="8 9">NCTC11532</strain>
    </source>
</reference>
<gene>
    <name evidence="8" type="ORF">NCTC11532_02480</name>
</gene>
<dbReference type="OrthoDB" id="7359894at2"/>
<evidence type="ECO:0000259" key="7">
    <source>
        <dbReference type="Pfam" id="PF04024"/>
    </source>
</evidence>
<comment type="subcellular location">
    <subcellularLocation>
        <location evidence="1">Cell membrane</location>
        <topology evidence="1">Single-pass membrane protein</topology>
    </subcellularLocation>
</comment>
<name>A0A378LVC2_9GAMM</name>
<dbReference type="PANTHER" id="PTHR33885:SF3">
    <property type="entry name" value="PHAGE SHOCK PROTEIN C"/>
    <property type="match status" value="1"/>
</dbReference>
<dbReference type="RefSeq" id="WP_031563549.1">
    <property type="nucleotide sequence ID" value="NZ_CAAAIS010000004.1"/>
</dbReference>
<feature type="transmembrane region" description="Helical" evidence="6">
    <location>
        <begin position="37"/>
        <end position="60"/>
    </location>
</feature>
<sequence length="70" mass="8104">MNQPYKKLWRSRKNRKIAGVCGGLGEYFSVDPVWMRLLFVIFFLAGGAAFIAYVILWLIIPVEPEGWRDV</sequence>
<dbReference type="Proteomes" id="UP000255297">
    <property type="component" value="Unassembled WGS sequence"/>
</dbReference>
<keyword evidence="9" id="KW-1185">Reference proteome</keyword>
<organism evidence="8 9">
    <name type="scientific">Legionella wadsworthii</name>
    <dbReference type="NCBI Taxonomy" id="28088"/>
    <lineage>
        <taxon>Bacteria</taxon>
        <taxon>Pseudomonadati</taxon>
        <taxon>Pseudomonadota</taxon>
        <taxon>Gammaproteobacteria</taxon>
        <taxon>Legionellales</taxon>
        <taxon>Legionellaceae</taxon>
        <taxon>Legionella</taxon>
    </lineage>
</organism>
<evidence type="ECO:0000256" key="5">
    <source>
        <dbReference type="ARBA" id="ARBA00023136"/>
    </source>
</evidence>
<evidence type="ECO:0000256" key="3">
    <source>
        <dbReference type="ARBA" id="ARBA00022692"/>
    </source>
</evidence>
<keyword evidence="4 6" id="KW-1133">Transmembrane helix</keyword>
<evidence type="ECO:0000256" key="4">
    <source>
        <dbReference type="ARBA" id="ARBA00022989"/>
    </source>
</evidence>
<keyword evidence="3 6" id="KW-0812">Transmembrane</keyword>
<dbReference type="InterPro" id="IPR007168">
    <property type="entry name" value="Phageshock_PspC_N"/>
</dbReference>
<evidence type="ECO:0000313" key="8">
    <source>
        <dbReference type="EMBL" id="STY30616.1"/>
    </source>
</evidence>
<dbReference type="STRING" id="1122170.GCA_000701265_02576"/>
<evidence type="ECO:0000256" key="1">
    <source>
        <dbReference type="ARBA" id="ARBA00004162"/>
    </source>
</evidence>
<evidence type="ECO:0000256" key="2">
    <source>
        <dbReference type="ARBA" id="ARBA00022475"/>
    </source>
</evidence>